<evidence type="ECO:0000256" key="2">
    <source>
        <dbReference type="ARBA" id="ARBA00022553"/>
    </source>
</evidence>
<keyword evidence="4" id="KW-1185">Reference proteome</keyword>
<dbReference type="InterPro" id="IPR001227">
    <property type="entry name" value="Ac_transferase_dom_sf"/>
</dbReference>
<sequence>MSSNETIFLEIGAHSSLQSPIHQVFQERSTGKVPVYVPTLARENNSVNSILSSVGRMYALGYAVDLSFINPPVAVLADLPNYPFDHSLEYWTESRLSRAWGFRKHPHHELLGSSCLEASDTEPAWRNLLRLFDVP</sequence>
<reference evidence="3 4" key="1">
    <citation type="submission" date="2024-01" db="EMBL/GenBank/DDBJ databases">
        <title>Complete genome of Cladobotryum mycophilum ATHUM6906.</title>
        <authorList>
            <person name="Christinaki A.C."/>
            <person name="Myridakis A.I."/>
            <person name="Kouvelis V.N."/>
        </authorList>
    </citation>
    <scope>NUCLEOTIDE SEQUENCE [LARGE SCALE GENOMIC DNA]</scope>
    <source>
        <strain evidence="3 4">ATHUM6906</strain>
    </source>
</reference>
<evidence type="ECO:0000256" key="1">
    <source>
        <dbReference type="ARBA" id="ARBA00022450"/>
    </source>
</evidence>
<dbReference type="PANTHER" id="PTHR43775">
    <property type="entry name" value="FATTY ACID SYNTHASE"/>
    <property type="match status" value="1"/>
</dbReference>
<dbReference type="Gene3D" id="3.30.70.3290">
    <property type="match status" value="1"/>
</dbReference>
<name>A0ABR0SPW2_9HYPO</name>
<evidence type="ECO:0000313" key="4">
    <source>
        <dbReference type="Proteomes" id="UP001338125"/>
    </source>
</evidence>
<accession>A0ABR0SPW2</accession>
<dbReference type="InterPro" id="IPR050091">
    <property type="entry name" value="PKS_NRPS_Biosynth_Enz"/>
</dbReference>
<proteinExistence type="predicted"/>
<keyword evidence="2" id="KW-0597">Phosphoprotein</keyword>
<comment type="caution">
    <text evidence="3">The sequence shown here is derived from an EMBL/GenBank/DDBJ whole genome shotgun (WGS) entry which is preliminary data.</text>
</comment>
<keyword evidence="1" id="KW-0596">Phosphopantetheine</keyword>
<evidence type="ECO:0000313" key="3">
    <source>
        <dbReference type="EMBL" id="KAK5994211.1"/>
    </source>
</evidence>
<dbReference type="Proteomes" id="UP001338125">
    <property type="component" value="Unassembled WGS sequence"/>
</dbReference>
<gene>
    <name evidence="3" type="ORF">PT974_07654</name>
</gene>
<organism evidence="3 4">
    <name type="scientific">Cladobotryum mycophilum</name>
    <dbReference type="NCBI Taxonomy" id="491253"/>
    <lineage>
        <taxon>Eukaryota</taxon>
        <taxon>Fungi</taxon>
        <taxon>Dikarya</taxon>
        <taxon>Ascomycota</taxon>
        <taxon>Pezizomycotina</taxon>
        <taxon>Sordariomycetes</taxon>
        <taxon>Hypocreomycetidae</taxon>
        <taxon>Hypocreales</taxon>
        <taxon>Hypocreaceae</taxon>
        <taxon>Cladobotryum</taxon>
    </lineage>
</organism>
<dbReference type="Gene3D" id="3.40.366.10">
    <property type="entry name" value="Malonyl-Coenzyme A Acyl Carrier Protein, domain 2"/>
    <property type="match status" value="1"/>
</dbReference>
<protein>
    <submittedName>
        <fullName evidence="3">Highly reducing polyketide synthase ALT1</fullName>
    </submittedName>
</protein>
<dbReference type="EMBL" id="JAVFKD010000012">
    <property type="protein sequence ID" value="KAK5994211.1"/>
    <property type="molecule type" value="Genomic_DNA"/>
</dbReference>
<dbReference type="PANTHER" id="PTHR43775:SF37">
    <property type="entry name" value="SI:DKEY-61P9.11"/>
    <property type="match status" value="1"/>
</dbReference>